<protein>
    <recommendedName>
        <fullName evidence="2">CMP/dCMP-type deaminase domain-containing protein</fullName>
    </recommendedName>
</protein>
<name>A0A6C0D868_9ZZZZ</name>
<dbReference type="AlphaFoldDB" id="A0A6C0D868"/>
<proteinExistence type="predicted"/>
<reference evidence="1" key="1">
    <citation type="journal article" date="2020" name="Nature">
        <title>Giant virus diversity and host interactions through global metagenomics.</title>
        <authorList>
            <person name="Schulz F."/>
            <person name="Roux S."/>
            <person name="Paez-Espino D."/>
            <person name="Jungbluth S."/>
            <person name="Walsh D.A."/>
            <person name="Denef V.J."/>
            <person name="McMahon K.D."/>
            <person name="Konstantinidis K.T."/>
            <person name="Eloe-Fadrosh E.A."/>
            <person name="Kyrpides N.C."/>
            <person name="Woyke T."/>
        </authorList>
    </citation>
    <scope>NUCLEOTIDE SEQUENCE</scope>
    <source>
        <strain evidence="1">GVMAG-M-3300023174-131</strain>
    </source>
</reference>
<organism evidence="1">
    <name type="scientific">viral metagenome</name>
    <dbReference type="NCBI Taxonomy" id="1070528"/>
    <lineage>
        <taxon>unclassified sequences</taxon>
        <taxon>metagenomes</taxon>
        <taxon>organismal metagenomes</taxon>
    </lineage>
</organism>
<dbReference type="EMBL" id="MN739564">
    <property type="protein sequence ID" value="QHT13246.1"/>
    <property type="molecule type" value="Genomic_DNA"/>
</dbReference>
<accession>A0A6C0D868</accession>
<evidence type="ECO:0008006" key="2">
    <source>
        <dbReference type="Google" id="ProtNLM"/>
    </source>
</evidence>
<evidence type="ECO:0000313" key="1">
    <source>
        <dbReference type="EMBL" id="QHT13246.1"/>
    </source>
</evidence>
<sequence>MNDNLLNKYYSTLLEEAHKAENNYQLAAGVMINNRLIRKPSCNSSNRNCVRRTIGPSIHAEASALVNFYGKDLQFDRSKNMWCLKHRSKHKESEES</sequence>